<reference evidence="2" key="1">
    <citation type="submission" date="2021-02" db="EMBL/GenBank/DDBJ databases">
        <authorList>
            <person name="Nowell W R."/>
        </authorList>
    </citation>
    <scope>NUCLEOTIDE SEQUENCE</scope>
</reference>
<evidence type="ECO:0000313" key="3">
    <source>
        <dbReference type="Proteomes" id="UP000663864"/>
    </source>
</evidence>
<dbReference type="SMART" id="SM00212">
    <property type="entry name" value="UBCc"/>
    <property type="match status" value="1"/>
</dbReference>
<dbReference type="EMBL" id="CAJNOT010000022">
    <property type="protein sequence ID" value="CAF0779474.1"/>
    <property type="molecule type" value="Genomic_DNA"/>
</dbReference>
<gene>
    <name evidence="2" type="ORF">ZHD862_LOCUS1305</name>
</gene>
<name>A0A813RDF7_9BILA</name>
<dbReference type="SUPFAM" id="SSF54495">
    <property type="entry name" value="UBC-like"/>
    <property type="match status" value="1"/>
</dbReference>
<dbReference type="PANTHER" id="PTHR24067">
    <property type="entry name" value="UBIQUITIN-CONJUGATING ENZYME E2"/>
    <property type="match status" value="1"/>
</dbReference>
<dbReference type="InterPro" id="IPR000608">
    <property type="entry name" value="UBC"/>
</dbReference>
<comment type="caution">
    <text evidence="2">The sequence shown here is derived from an EMBL/GenBank/DDBJ whole genome shotgun (WGS) entry which is preliminary data.</text>
</comment>
<dbReference type="Pfam" id="PF00179">
    <property type="entry name" value="UQ_con"/>
    <property type="match status" value="1"/>
</dbReference>
<dbReference type="Gene3D" id="3.10.110.10">
    <property type="entry name" value="Ubiquitin Conjugating Enzyme"/>
    <property type="match status" value="1"/>
</dbReference>
<dbReference type="InterPro" id="IPR050113">
    <property type="entry name" value="Ub_conjugating_enzyme"/>
</dbReference>
<accession>A0A813RDF7</accession>
<evidence type="ECO:0000259" key="1">
    <source>
        <dbReference type="PROSITE" id="PS50127"/>
    </source>
</evidence>
<protein>
    <recommendedName>
        <fullName evidence="1">UBC core domain-containing protein</fullName>
    </recommendedName>
</protein>
<organism evidence="2 3">
    <name type="scientific">Rotaria sordida</name>
    <dbReference type="NCBI Taxonomy" id="392033"/>
    <lineage>
        <taxon>Eukaryota</taxon>
        <taxon>Metazoa</taxon>
        <taxon>Spiralia</taxon>
        <taxon>Gnathifera</taxon>
        <taxon>Rotifera</taxon>
        <taxon>Eurotatoria</taxon>
        <taxon>Bdelloidea</taxon>
        <taxon>Philodinida</taxon>
        <taxon>Philodinidae</taxon>
        <taxon>Rotaria</taxon>
    </lineage>
</organism>
<dbReference type="InterPro" id="IPR016135">
    <property type="entry name" value="UBQ-conjugating_enzyme/RWD"/>
</dbReference>
<dbReference type="AlphaFoldDB" id="A0A813RDF7"/>
<proteinExistence type="predicted"/>
<dbReference type="PROSITE" id="PS50127">
    <property type="entry name" value="UBC_2"/>
    <property type="match status" value="1"/>
</dbReference>
<sequence>MVPSGIVNKWCMSRNQNQTNPVVFSAEPTMTLQKWASAYHFAKSSKLVLQLPSKTNGFTDYYVPASDVENMSKDEIQRYERKRWTSFTQFKTLAVEHSRRNKNVSCSPVNNSFSIPRKTYYFVRSLSMPITPKQAWVELSKLKLLGPNGNSPGIFIVDECPFQEEEAAAAAARSGYDFIAGRALPSAEIYKEGAYRLEMRFSNEYPMKPPLVRFTTPIYHVNVDKDGLVCIPIVMQKERWNATISLADIVKSIVDVIDHPKTDYAMSPEILKEYMENKTEYDSKAKEMVKNKALPRK</sequence>
<dbReference type="Proteomes" id="UP000663864">
    <property type="component" value="Unassembled WGS sequence"/>
</dbReference>
<evidence type="ECO:0000313" key="2">
    <source>
        <dbReference type="EMBL" id="CAF0779474.1"/>
    </source>
</evidence>
<feature type="domain" description="UBC core" evidence="1">
    <location>
        <begin position="134"/>
        <end position="294"/>
    </location>
</feature>